<keyword evidence="1" id="KW-0472">Membrane</keyword>
<keyword evidence="1" id="KW-0812">Transmembrane</keyword>
<feature type="transmembrane region" description="Helical" evidence="1">
    <location>
        <begin position="231"/>
        <end position="249"/>
    </location>
</feature>
<reference evidence="2 3" key="1">
    <citation type="journal article" date="2011" name="Int. J. Syst. Evol. Microbiol.">
        <title>Description of Undibacterium oligocarboniphilum sp. nov., isolated from purified water, and Undibacterium pigrum strain CCUG 49012 as the type strain of Undibacterium parvum sp. nov., and emended descriptions of the genus Undibacterium and the species Undibacterium pigrum.</title>
        <authorList>
            <person name="Eder W."/>
            <person name="Wanner G."/>
            <person name="Ludwig W."/>
            <person name="Busse H.J."/>
            <person name="Ziemke-Kageler F."/>
            <person name="Lang E."/>
        </authorList>
    </citation>
    <scope>NUCLEOTIDE SEQUENCE [LARGE SCALE GENOMIC DNA]</scope>
    <source>
        <strain evidence="2 3">DSM 23061</strain>
    </source>
</reference>
<keyword evidence="1" id="KW-1133">Transmembrane helix</keyword>
<feature type="transmembrane region" description="Helical" evidence="1">
    <location>
        <begin position="86"/>
        <end position="104"/>
    </location>
</feature>
<proteinExistence type="predicted"/>
<name>A0A3S9HFB5_9BURK</name>
<sequence>MNQSFFRNIVLVQAIENADAERQILSEDDRRYASRSAHELAQWAAAEKQVALSSELFLQARAEQILKKLIERHAGLARLVAGKSRLAGLGWGLPLLAFLCGGLLDRMGDTHRVDLLAAPLLLIILWNLVVYLLLLVQMVFPQLGRTPWDALKRGAVFALAASPQLPRATPVVLASALTKFNAEWLVLSGPLLSARASRIIHLSAASFSLGVIASLYLRGMLSQYVAGWESTFLNAAQLHAILSMLFMPVQQLFSMPGFSLAQVQALQLAPLQIPHTDTSGYGALWVHLYASTLLLLVIIPRTLLALLGYARERWLGKHFSLNLAQPYFQTLTAKIGPAQVPLLRIFPYGFTLDEGREKILRAVAHSLLGEQVNVMLRPSTGYGVQLHAASKLDVSDKGSAGLTIVLFNLSATPEPENHAEFLNSFLQAGPRPASDQLARVLVLVDQSAYLERLGAQAGAEQRLHERIALWRQFCATQQAACMVLNLRELQKSSDDIGRGWPGAAGLAA</sequence>
<keyword evidence="3" id="KW-1185">Reference proteome</keyword>
<accession>A0A3S9HFB5</accession>
<protein>
    <submittedName>
        <fullName evidence="2">DUF2868 domain-containing protein</fullName>
    </submittedName>
</protein>
<feature type="transmembrane region" description="Helical" evidence="1">
    <location>
        <begin position="288"/>
        <end position="310"/>
    </location>
</feature>
<dbReference type="OrthoDB" id="4998316at2"/>
<feature type="transmembrane region" description="Helical" evidence="1">
    <location>
        <begin position="116"/>
        <end position="140"/>
    </location>
</feature>
<organism evidence="2 3">
    <name type="scientific">Undibacterium parvum</name>
    <dbReference type="NCBI Taxonomy" id="401471"/>
    <lineage>
        <taxon>Bacteria</taxon>
        <taxon>Pseudomonadati</taxon>
        <taxon>Pseudomonadota</taxon>
        <taxon>Betaproteobacteria</taxon>
        <taxon>Burkholderiales</taxon>
        <taxon>Oxalobacteraceae</taxon>
        <taxon>Undibacterium</taxon>
    </lineage>
</organism>
<dbReference type="EMBL" id="CP034464">
    <property type="protein sequence ID" value="AZP10809.1"/>
    <property type="molecule type" value="Genomic_DNA"/>
</dbReference>
<evidence type="ECO:0000256" key="1">
    <source>
        <dbReference type="SAM" id="Phobius"/>
    </source>
</evidence>
<gene>
    <name evidence="2" type="ORF">EJN92_01460</name>
</gene>
<feature type="transmembrane region" description="Helical" evidence="1">
    <location>
        <begin position="199"/>
        <end position="219"/>
    </location>
</feature>
<dbReference type="AlphaFoldDB" id="A0A3S9HFB5"/>
<dbReference type="Pfam" id="PF11067">
    <property type="entry name" value="DUF2868"/>
    <property type="match status" value="1"/>
</dbReference>
<dbReference type="InterPro" id="IPR021296">
    <property type="entry name" value="DUF2868"/>
</dbReference>
<evidence type="ECO:0000313" key="3">
    <source>
        <dbReference type="Proteomes" id="UP000275663"/>
    </source>
</evidence>
<dbReference type="RefSeq" id="WP_126126208.1">
    <property type="nucleotide sequence ID" value="NZ_CP034464.1"/>
</dbReference>
<dbReference type="Proteomes" id="UP000275663">
    <property type="component" value="Chromosome"/>
</dbReference>
<dbReference type="KEGG" id="upv:EJN92_01460"/>
<evidence type="ECO:0000313" key="2">
    <source>
        <dbReference type="EMBL" id="AZP10809.1"/>
    </source>
</evidence>